<keyword evidence="5" id="KW-0653">Protein transport</keyword>
<dbReference type="GO" id="GO:0006890">
    <property type="term" value="P:retrograde vesicle-mediated transport, Golgi to endoplasmic reticulum"/>
    <property type="evidence" value="ECO:0007669"/>
    <property type="project" value="UniProtKB-UniRule"/>
</dbReference>
<evidence type="ECO:0000256" key="1">
    <source>
        <dbReference type="ARBA" id="ARBA00004184"/>
    </source>
</evidence>
<comment type="similarity">
    <text evidence="2 5">Belongs to the adaptor complexes small subunit family.</text>
</comment>
<dbReference type="OrthoDB" id="10249988at2759"/>
<accession>A0A024GJX3</accession>
<keyword evidence="4 5" id="KW-0472">Membrane</keyword>
<dbReference type="Pfam" id="PF01217">
    <property type="entry name" value="Clat_adaptor_s"/>
    <property type="match status" value="1"/>
</dbReference>
<dbReference type="GO" id="GO:0030126">
    <property type="term" value="C:COPI vesicle coat"/>
    <property type="evidence" value="ECO:0007669"/>
    <property type="project" value="UniProtKB-UniRule"/>
</dbReference>
<dbReference type="STRING" id="65357.A0A024GJX3"/>
<dbReference type="EMBL" id="CAIX01000156">
    <property type="protein sequence ID" value="CCI47186.1"/>
    <property type="molecule type" value="Genomic_DNA"/>
</dbReference>
<comment type="subunit">
    <text evidence="5">Oligomeric complex that consists of at least the alpha, beta, beta', gamma, delta, epsilon and zeta subunits.</text>
</comment>
<evidence type="ECO:0000256" key="4">
    <source>
        <dbReference type="ARBA" id="ARBA00023136"/>
    </source>
</evidence>
<dbReference type="GO" id="GO:0006886">
    <property type="term" value="P:intracellular protein transport"/>
    <property type="evidence" value="ECO:0007669"/>
    <property type="project" value="TreeGrafter"/>
</dbReference>
<comment type="function">
    <text evidence="5">The zeta subunit may be involved in regulating the coat assembly and, hence, the rate of biosynthetic protein transport due to its association-dissociation properties with the coatomer complex.</text>
</comment>
<protein>
    <recommendedName>
        <fullName evidence="5">Coatomer subunit zeta</fullName>
    </recommendedName>
</protein>
<keyword evidence="5" id="KW-0968">Cytoplasmic vesicle</keyword>
<keyword evidence="5" id="KW-0333">Golgi apparatus</keyword>
<evidence type="ECO:0000259" key="6">
    <source>
        <dbReference type="Pfam" id="PF01217"/>
    </source>
</evidence>
<dbReference type="AlphaFoldDB" id="A0A024GJX3"/>
<evidence type="ECO:0000256" key="3">
    <source>
        <dbReference type="ARBA" id="ARBA00022490"/>
    </source>
</evidence>
<reference evidence="7 8" key="1">
    <citation type="submission" date="2012-05" db="EMBL/GenBank/DDBJ databases">
        <title>Recombination and specialization in a pathogen metapopulation.</title>
        <authorList>
            <person name="Gardiner A."/>
            <person name="Kemen E."/>
            <person name="Schultz-Larsen T."/>
            <person name="MacLean D."/>
            <person name="Van Oosterhout C."/>
            <person name="Jones J.D.G."/>
        </authorList>
    </citation>
    <scope>NUCLEOTIDE SEQUENCE [LARGE SCALE GENOMIC DNA]</scope>
    <source>
        <strain evidence="7 8">Ac Nc2</strain>
    </source>
</reference>
<comment type="caution">
    <text evidence="7">The sequence shown here is derived from an EMBL/GenBank/DDBJ whole genome shotgun (WGS) entry which is preliminary data.</text>
</comment>
<keyword evidence="8" id="KW-1185">Reference proteome</keyword>
<dbReference type="Gene3D" id="3.30.450.60">
    <property type="match status" value="1"/>
</dbReference>
<sequence>MLQGVFIHTERHGALLAHYFDFSVPLQARNQLDVFLELWWNCSRQESDGKDEAIMCNQSYVLIRCLGELRVTLVGTGEYDEFVLYDVMNLLCALLMTHLKKLTESAFVENYAAVVVLLDEIVQCNHWESTELGPPSTRT</sequence>
<name>A0A024GJX3_9STRA</name>
<gene>
    <name evidence="7" type="ORF">BN9_081640</name>
</gene>
<keyword evidence="5" id="KW-0813">Transport</keyword>
<comment type="subcellular location">
    <subcellularLocation>
        <location evidence="5">Cytoplasm</location>
    </subcellularLocation>
    <subcellularLocation>
        <location evidence="5">Golgi apparatus membrane</location>
        <topology evidence="5">Peripheral membrane protein</topology>
        <orientation evidence="5">Cytoplasmic side</orientation>
    </subcellularLocation>
    <subcellularLocation>
        <location evidence="5">Cytoplasmic vesicle</location>
        <location evidence="5">COPI-coated vesicle membrane</location>
        <topology evidence="5">Peripheral membrane protein</topology>
        <orientation evidence="5">Cytoplasmic side</orientation>
    </subcellularLocation>
    <subcellularLocation>
        <location evidence="1">Endomembrane system</location>
        <topology evidence="1">Peripheral membrane protein</topology>
    </subcellularLocation>
</comment>
<organism evidence="7 8">
    <name type="scientific">Albugo candida</name>
    <dbReference type="NCBI Taxonomy" id="65357"/>
    <lineage>
        <taxon>Eukaryota</taxon>
        <taxon>Sar</taxon>
        <taxon>Stramenopiles</taxon>
        <taxon>Oomycota</taxon>
        <taxon>Peronosporomycetes</taxon>
        <taxon>Albuginales</taxon>
        <taxon>Albuginaceae</taxon>
        <taxon>Albugo</taxon>
    </lineage>
</organism>
<dbReference type="InterPro" id="IPR039652">
    <property type="entry name" value="Coatomer_zeta"/>
</dbReference>
<dbReference type="InterPro" id="IPR022775">
    <property type="entry name" value="AP_mu_sigma_su"/>
</dbReference>
<evidence type="ECO:0000256" key="2">
    <source>
        <dbReference type="ARBA" id="ARBA00006972"/>
    </source>
</evidence>
<evidence type="ECO:0000313" key="7">
    <source>
        <dbReference type="EMBL" id="CCI47186.1"/>
    </source>
</evidence>
<dbReference type="Proteomes" id="UP000053237">
    <property type="component" value="Unassembled WGS sequence"/>
</dbReference>
<keyword evidence="5" id="KW-0931">ER-Golgi transport</keyword>
<evidence type="ECO:0000256" key="5">
    <source>
        <dbReference type="RuleBase" id="RU366053"/>
    </source>
</evidence>
<dbReference type="PANTHER" id="PTHR11043:SF1">
    <property type="entry name" value="TSET COMPLEX MEMBER TSTD"/>
    <property type="match status" value="1"/>
</dbReference>
<dbReference type="InParanoid" id="A0A024GJX3"/>
<dbReference type="GO" id="GO:0006891">
    <property type="term" value="P:intra-Golgi vesicle-mediated transport"/>
    <property type="evidence" value="ECO:0007669"/>
    <property type="project" value="TreeGrafter"/>
</dbReference>
<dbReference type="GO" id="GO:0000139">
    <property type="term" value="C:Golgi membrane"/>
    <property type="evidence" value="ECO:0007669"/>
    <property type="project" value="UniProtKB-SubCell"/>
</dbReference>
<evidence type="ECO:0000313" key="8">
    <source>
        <dbReference type="Proteomes" id="UP000053237"/>
    </source>
</evidence>
<feature type="domain" description="AP complex mu/sigma subunit" evidence="6">
    <location>
        <begin position="1"/>
        <end position="125"/>
    </location>
</feature>
<dbReference type="SUPFAM" id="SSF64356">
    <property type="entry name" value="SNARE-like"/>
    <property type="match status" value="1"/>
</dbReference>
<dbReference type="InterPro" id="IPR011012">
    <property type="entry name" value="Longin-like_dom_sf"/>
</dbReference>
<dbReference type="PANTHER" id="PTHR11043">
    <property type="entry name" value="ZETA-COAT PROTEIN"/>
    <property type="match status" value="1"/>
</dbReference>
<keyword evidence="3 5" id="KW-0963">Cytoplasm</keyword>
<proteinExistence type="inferred from homology"/>